<dbReference type="EMBL" id="JAVFKM010000012">
    <property type="protein sequence ID" value="MEF3116079.1"/>
    <property type="molecule type" value="Genomic_DNA"/>
</dbReference>
<organism evidence="1 2">
    <name type="scientific">Streptomyces chrestomyceticus</name>
    <dbReference type="NCBI Taxonomy" id="68185"/>
    <lineage>
        <taxon>Bacteria</taxon>
        <taxon>Bacillati</taxon>
        <taxon>Actinomycetota</taxon>
        <taxon>Actinomycetes</taxon>
        <taxon>Kitasatosporales</taxon>
        <taxon>Streptomycetaceae</taxon>
        <taxon>Streptomyces</taxon>
    </lineage>
</organism>
<evidence type="ECO:0000313" key="2">
    <source>
        <dbReference type="Proteomes" id="UP001348265"/>
    </source>
</evidence>
<sequence length="163" mass="18072">MPFHCALSAPEAQDRRTCADVEIEDPDDYEYLAMTASGLLAEAGYRFSIGGFGTEEWDFDVAYDMSALLEQLPEARDGLRRGVECEIDLYSQGVERGITFVPSGSAVELRCVSRTSWVPDPDTELHERAAVEAMFDKLARDVAAGLRSVCPEIAGLSPFRDWR</sequence>
<keyword evidence="2" id="KW-1185">Reference proteome</keyword>
<evidence type="ECO:0008006" key="3">
    <source>
        <dbReference type="Google" id="ProtNLM"/>
    </source>
</evidence>
<accession>A0ABU7WYF3</accession>
<gene>
    <name evidence="1" type="ORF">RB636_23145</name>
</gene>
<protein>
    <recommendedName>
        <fullName evidence="3">Lipoprotein</fullName>
    </recommendedName>
</protein>
<dbReference type="Proteomes" id="UP001348265">
    <property type="component" value="Unassembled WGS sequence"/>
</dbReference>
<comment type="caution">
    <text evidence="1">The sequence shown here is derived from an EMBL/GenBank/DDBJ whole genome shotgun (WGS) entry which is preliminary data.</text>
</comment>
<reference evidence="1 2" key="1">
    <citation type="submission" date="2023-08" db="EMBL/GenBank/DDBJ databases">
        <authorList>
            <person name="Sharma P."/>
            <person name="Verma V."/>
            <person name="Mohan M.K."/>
            <person name="Dubey A.K."/>
        </authorList>
    </citation>
    <scope>NUCLEOTIDE SEQUENCE [LARGE SCALE GENOMIC DNA]</scope>
    <source>
        <strain evidence="1 2">ADP4</strain>
    </source>
</reference>
<evidence type="ECO:0000313" key="1">
    <source>
        <dbReference type="EMBL" id="MEF3116079.1"/>
    </source>
</evidence>
<dbReference type="RefSeq" id="WP_031009306.1">
    <property type="nucleotide sequence ID" value="NZ_JAVFKM010000012.1"/>
</dbReference>
<name>A0ABU7WYF3_9ACTN</name>
<proteinExistence type="predicted"/>